<dbReference type="Proteomes" id="UP001302329">
    <property type="component" value="Unassembled WGS sequence"/>
</dbReference>
<keyword evidence="3" id="KW-1185">Reference proteome</keyword>
<feature type="domain" description="RmlD-like substrate binding" evidence="1">
    <location>
        <begin position="1"/>
        <end position="39"/>
    </location>
</feature>
<reference evidence="2 3" key="1">
    <citation type="submission" date="2023-12" db="EMBL/GenBank/DDBJ databases">
        <title>Baltic Sea Cyanobacteria.</title>
        <authorList>
            <person name="Delbaje E."/>
            <person name="Fewer D.P."/>
            <person name="Shishido T.K."/>
        </authorList>
    </citation>
    <scope>NUCLEOTIDE SEQUENCE [LARGE SCALE GENOMIC DNA]</scope>
    <source>
        <strain evidence="2 3">UHCC 0281</strain>
    </source>
</reference>
<dbReference type="InterPro" id="IPR029903">
    <property type="entry name" value="RmlD-like-bd"/>
</dbReference>
<evidence type="ECO:0000259" key="1">
    <source>
        <dbReference type="Pfam" id="PF04321"/>
    </source>
</evidence>
<dbReference type="RefSeq" id="WP_323358075.1">
    <property type="nucleotide sequence ID" value="NZ_JAYGHY010000108.1"/>
</dbReference>
<feature type="non-terminal residue" evidence="2">
    <location>
        <position position="39"/>
    </location>
</feature>
<dbReference type="Pfam" id="PF04321">
    <property type="entry name" value="RmlD_sub_bind"/>
    <property type="match status" value="1"/>
</dbReference>
<gene>
    <name evidence="2" type="ORF">VB739_16425</name>
</gene>
<protein>
    <submittedName>
        <fullName evidence="2">Sugar nucleotide-binding protein</fullName>
    </submittedName>
</protein>
<dbReference type="SUPFAM" id="SSF51735">
    <property type="entry name" value="NAD(P)-binding Rossmann-fold domains"/>
    <property type="match status" value="1"/>
</dbReference>
<evidence type="ECO:0000313" key="2">
    <source>
        <dbReference type="EMBL" id="MEA5444143.1"/>
    </source>
</evidence>
<evidence type="ECO:0000313" key="3">
    <source>
        <dbReference type="Proteomes" id="UP001302329"/>
    </source>
</evidence>
<dbReference type="Gene3D" id="3.40.50.720">
    <property type="entry name" value="NAD(P)-binding Rossmann-like Domain"/>
    <property type="match status" value="1"/>
</dbReference>
<proteinExistence type="predicted"/>
<accession>A0ABU5T041</accession>
<dbReference type="EMBL" id="JAYGHY010000108">
    <property type="protein sequence ID" value="MEA5444143.1"/>
    <property type="molecule type" value="Genomic_DNA"/>
</dbReference>
<sequence length="39" mass="4128">MRVLLTGRHGQLGRALTARVPAGIELIATGRDELDLADA</sequence>
<comment type="caution">
    <text evidence="2">The sequence shown here is derived from an EMBL/GenBank/DDBJ whole genome shotgun (WGS) entry which is preliminary data.</text>
</comment>
<dbReference type="InterPro" id="IPR036291">
    <property type="entry name" value="NAD(P)-bd_dom_sf"/>
</dbReference>
<name>A0ABU5T041_9CYAN</name>
<organism evidence="2 3">
    <name type="scientific">Cyanobium gracile UHCC 0281</name>
    <dbReference type="NCBI Taxonomy" id="3110309"/>
    <lineage>
        <taxon>Bacteria</taxon>
        <taxon>Bacillati</taxon>
        <taxon>Cyanobacteriota</taxon>
        <taxon>Cyanophyceae</taxon>
        <taxon>Synechococcales</taxon>
        <taxon>Prochlorococcaceae</taxon>
        <taxon>Cyanobium</taxon>
    </lineage>
</organism>